<dbReference type="AlphaFoldDB" id="A0A9D9EBE1"/>
<proteinExistence type="predicted"/>
<reference evidence="1" key="1">
    <citation type="submission" date="2020-10" db="EMBL/GenBank/DDBJ databases">
        <authorList>
            <person name="Gilroy R."/>
        </authorList>
    </citation>
    <scope>NUCLEOTIDE SEQUENCE</scope>
    <source>
        <strain evidence="1">11167</strain>
    </source>
</reference>
<name>A0A9D9EBE1_9SPIR</name>
<evidence type="ECO:0000313" key="1">
    <source>
        <dbReference type="EMBL" id="MBO8443360.1"/>
    </source>
</evidence>
<dbReference type="Proteomes" id="UP000823633">
    <property type="component" value="Unassembled WGS sequence"/>
</dbReference>
<gene>
    <name evidence="1" type="ORF">IAC42_06330</name>
</gene>
<sequence>MSRKIGDGITAKQRYDKAHKVNFSLRLTDTTDADIIRQLRSQDSIQGYIKRLIREDVAKQVSVSDLSKPEYTDRATRPCP</sequence>
<accession>A0A9D9EBE1</accession>
<protein>
    <submittedName>
        <fullName evidence="1">Uncharacterized protein</fullName>
    </submittedName>
</protein>
<reference evidence="1" key="2">
    <citation type="journal article" date="2021" name="PeerJ">
        <title>Extensive microbial diversity within the chicken gut microbiome revealed by metagenomics and culture.</title>
        <authorList>
            <person name="Gilroy R."/>
            <person name="Ravi A."/>
            <person name="Getino M."/>
            <person name="Pursley I."/>
            <person name="Horton D.L."/>
            <person name="Alikhan N.F."/>
            <person name="Baker D."/>
            <person name="Gharbi K."/>
            <person name="Hall N."/>
            <person name="Watson M."/>
            <person name="Adriaenssens E.M."/>
            <person name="Foster-Nyarko E."/>
            <person name="Jarju S."/>
            <person name="Secka A."/>
            <person name="Antonio M."/>
            <person name="Oren A."/>
            <person name="Chaudhuri R.R."/>
            <person name="La Ragione R."/>
            <person name="Hildebrand F."/>
            <person name="Pallen M.J."/>
        </authorList>
    </citation>
    <scope>NUCLEOTIDE SEQUENCE</scope>
    <source>
        <strain evidence="1">11167</strain>
    </source>
</reference>
<comment type="caution">
    <text evidence="1">The sequence shown here is derived from an EMBL/GenBank/DDBJ whole genome shotgun (WGS) entry which is preliminary data.</text>
</comment>
<organism evidence="1 2">
    <name type="scientific">Candidatus Aphodenecus pullistercoris</name>
    <dbReference type="NCBI Taxonomy" id="2840669"/>
    <lineage>
        <taxon>Bacteria</taxon>
        <taxon>Pseudomonadati</taxon>
        <taxon>Spirochaetota</taxon>
        <taxon>Spirochaetia</taxon>
        <taxon>Spirochaetales</taxon>
        <taxon>Candidatus Aphodenecus</taxon>
    </lineage>
</organism>
<dbReference type="EMBL" id="JADIMU010000041">
    <property type="protein sequence ID" value="MBO8443360.1"/>
    <property type="molecule type" value="Genomic_DNA"/>
</dbReference>
<evidence type="ECO:0000313" key="2">
    <source>
        <dbReference type="Proteomes" id="UP000823633"/>
    </source>
</evidence>